<dbReference type="InterPro" id="IPR002586">
    <property type="entry name" value="CobQ/CobB/MinD/ParA_Nub-bd_dom"/>
</dbReference>
<evidence type="ECO:0000256" key="2">
    <source>
        <dbReference type="ARBA" id="ARBA00004953"/>
    </source>
</evidence>
<comment type="cofactor">
    <cofactor evidence="1">
        <name>Mg(2+)</name>
        <dbReference type="ChEBI" id="CHEBI:18420"/>
    </cofactor>
</comment>
<comment type="pathway">
    <text evidence="2">Cofactor biosynthesis; adenosylcobalamin biosynthesis.</text>
</comment>
<dbReference type="Gene3D" id="3.40.50.300">
    <property type="entry name" value="P-loop containing nucleotide triphosphate hydrolases"/>
    <property type="match status" value="1"/>
</dbReference>
<keyword evidence="5" id="KW-0547">Nucleotide-binding</keyword>
<evidence type="ECO:0000259" key="9">
    <source>
        <dbReference type="Pfam" id="PF01656"/>
    </source>
</evidence>
<dbReference type="SUPFAM" id="SSF52540">
    <property type="entry name" value="P-loop containing nucleoside triphosphate hydrolases"/>
    <property type="match status" value="1"/>
</dbReference>
<name>A0A5C4S3S8_PROVB</name>
<dbReference type="PANTHER" id="PTHR43873">
    <property type="entry name" value="COBYRINATE A,C-DIAMIDE SYNTHASE"/>
    <property type="match status" value="1"/>
</dbReference>
<dbReference type="InterPro" id="IPR011698">
    <property type="entry name" value="GATase_3"/>
</dbReference>
<keyword evidence="7" id="KW-0460">Magnesium</keyword>
<dbReference type="Pfam" id="PF01656">
    <property type="entry name" value="CbiA"/>
    <property type="match status" value="1"/>
</dbReference>
<dbReference type="SUPFAM" id="SSF52317">
    <property type="entry name" value="Class I glutamine amidotransferase-like"/>
    <property type="match status" value="1"/>
</dbReference>
<feature type="domain" description="CobQ/CobB/MinD/ParA nucleotide binding" evidence="9">
    <location>
        <begin position="9"/>
        <end position="187"/>
    </location>
</feature>
<evidence type="ECO:0000256" key="6">
    <source>
        <dbReference type="ARBA" id="ARBA00022840"/>
    </source>
</evidence>
<dbReference type="Pfam" id="PF07685">
    <property type="entry name" value="GATase_3"/>
    <property type="match status" value="1"/>
</dbReference>
<evidence type="ECO:0000259" key="10">
    <source>
        <dbReference type="Pfam" id="PF07685"/>
    </source>
</evidence>
<dbReference type="GO" id="GO:0005524">
    <property type="term" value="F:ATP binding"/>
    <property type="evidence" value="ECO:0007669"/>
    <property type="project" value="UniProtKB-KW"/>
</dbReference>
<evidence type="ECO:0000256" key="1">
    <source>
        <dbReference type="ARBA" id="ARBA00001946"/>
    </source>
</evidence>
<proteinExistence type="predicted"/>
<evidence type="ECO:0000256" key="7">
    <source>
        <dbReference type="ARBA" id="ARBA00022842"/>
    </source>
</evidence>
<dbReference type="CDD" id="cd03130">
    <property type="entry name" value="GATase1_CobB"/>
    <property type="match status" value="1"/>
</dbReference>
<sequence length="459" mass="49943">MVSAPMKSSGKTTVSLGLLRYFSSQGRHIISFKKGPDYIDPMWHRLASGASSANLDPYLMGEKLCRKLFIERCIRENAALSLVEGNHGLHDGMAFDGSDSSAGLASQLDLPVLLVLDGRNANRGIASQVLGAQAMPPGVRIGGVILNKVKKVRQAEKQRRAIEEYCGVPVLGILPEDTAVALPERHLGLTTVHEQQDALSIIDNAARSIEAHCDVGAIERLFESASQMEIPHMEYSAARPPSGVRIGVFRDAAFCFYYPENIEALRECGAELVFIDAVGGDGLPDVHGVYLGGGFPESFFGELSANTALMRALQQRVEEGMPVYAECGGLIYLSRSAEYNGRRYPLVGIFPLDISFHERPVGHGYMELRSTLSTPWFSKGEHVRAHEFHYASAEAADTGMSCLFEVQRGHGITGVRDGMVYRNVFASFAHLHVSVTPGWAERFVGLGAAYRAGETVLAE</sequence>
<protein>
    <submittedName>
        <fullName evidence="11">Cobyrinate a,c-diamide synthase</fullName>
    </submittedName>
</protein>
<dbReference type="InterPro" id="IPR029062">
    <property type="entry name" value="Class_I_gatase-like"/>
</dbReference>
<evidence type="ECO:0000256" key="5">
    <source>
        <dbReference type="ARBA" id="ARBA00022741"/>
    </source>
</evidence>
<dbReference type="InterPro" id="IPR027417">
    <property type="entry name" value="P-loop_NTPase"/>
</dbReference>
<keyword evidence="6" id="KW-0067">ATP-binding</keyword>
<evidence type="ECO:0000313" key="11">
    <source>
        <dbReference type="EMBL" id="TNJ38143.1"/>
    </source>
</evidence>
<dbReference type="GO" id="GO:0042242">
    <property type="term" value="F:cobyrinic acid a,c-diamide synthase activity"/>
    <property type="evidence" value="ECO:0007669"/>
    <property type="project" value="InterPro"/>
</dbReference>
<dbReference type="AlphaFoldDB" id="A0A5C4S3S8"/>
<dbReference type="GO" id="GO:0009236">
    <property type="term" value="P:cobalamin biosynthetic process"/>
    <property type="evidence" value="ECO:0007669"/>
    <property type="project" value="UniProtKB-KW"/>
</dbReference>
<dbReference type="InterPro" id="IPR004484">
    <property type="entry name" value="CbiA/CobB_synth"/>
</dbReference>
<accession>A0A5C4S3S8</accession>
<organism evidence="11 12">
    <name type="scientific">Prosthecochloris vibrioformis</name>
    <name type="common">Chlorobium vibrioforme</name>
    <dbReference type="NCBI Taxonomy" id="1098"/>
    <lineage>
        <taxon>Bacteria</taxon>
        <taxon>Pseudomonadati</taxon>
        <taxon>Chlorobiota</taxon>
        <taxon>Chlorobiia</taxon>
        <taxon>Chlorobiales</taxon>
        <taxon>Chlorobiaceae</taxon>
        <taxon>Prosthecochloris</taxon>
    </lineage>
</organism>
<evidence type="ECO:0000256" key="8">
    <source>
        <dbReference type="ARBA" id="ARBA00022962"/>
    </source>
</evidence>
<keyword evidence="3" id="KW-0169">Cobalamin biosynthesis</keyword>
<evidence type="ECO:0000256" key="3">
    <source>
        <dbReference type="ARBA" id="ARBA00022573"/>
    </source>
</evidence>
<evidence type="ECO:0000256" key="4">
    <source>
        <dbReference type="ARBA" id="ARBA00022598"/>
    </source>
</evidence>
<comment type="caution">
    <text evidence="11">The sequence shown here is derived from an EMBL/GenBank/DDBJ whole genome shotgun (WGS) entry which is preliminary data.</text>
</comment>
<reference evidence="11 12" key="1">
    <citation type="submission" date="2019-05" db="EMBL/GenBank/DDBJ databases">
        <title>Draft Whole-Genome sequence of the green sulfur bacterium Prosthecochloris vibrioformis DSM 260.</title>
        <authorList>
            <person name="Meyer T.E."/>
            <person name="Kyndt J.A."/>
        </authorList>
    </citation>
    <scope>NUCLEOTIDE SEQUENCE [LARGE SCALE GENOMIC DNA]</scope>
    <source>
        <strain evidence="11 12">DSM 260</strain>
    </source>
</reference>
<dbReference type="EMBL" id="VDCI01000001">
    <property type="protein sequence ID" value="TNJ38143.1"/>
    <property type="molecule type" value="Genomic_DNA"/>
</dbReference>
<feature type="domain" description="CobB/CobQ-like glutamine amidotransferase" evidence="10">
    <location>
        <begin position="245"/>
        <end position="433"/>
    </location>
</feature>
<gene>
    <name evidence="11" type="ORF">FGF68_00135</name>
</gene>
<keyword evidence="12" id="KW-1185">Reference proteome</keyword>
<dbReference type="PANTHER" id="PTHR43873:SF1">
    <property type="entry name" value="COBYRINATE A,C-DIAMIDE SYNTHASE"/>
    <property type="match status" value="1"/>
</dbReference>
<dbReference type="Gene3D" id="3.40.50.880">
    <property type="match status" value="1"/>
</dbReference>
<dbReference type="NCBIfam" id="TIGR00379">
    <property type="entry name" value="cobB"/>
    <property type="match status" value="1"/>
</dbReference>
<dbReference type="PROSITE" id="PS51274">
    <property type="entry name" value="GATASE_COBBQ"/>
    <property type="match status" value="1"/>
</dbReference>
<keyword evidence="8" id="KW-0315">Glutamine amidotransferase</keyword>
<evidence type="ECO:0000313" key="12">
    <source>
        <dbReference type="Proteomes" id="UP000309544"/>
    </source>
</evidence>
<keyword evidence="4" id="KW-0436">Ligase</keyword>
<dbReference type="Proteomes" id="UP000309544">
    <property type="component" value="Unassembled WGS sequence"/>
</dbReference>
<dbReference type="NCBIfam" id="NF002204">
    <property type="entry name" value="PRK01077.1"/>
    <property type="match status" value="1"/>
</dbReference>